<dbReference type="CDD" id="cd09272">
    <property type="entry name" value="RNase_HI_RT_Ty1"/>
    <property type="match status" value="1"/>
</dbReference>
<accession>A0AA39VMU5</accession>
<dbReference type="AlphaFoldDB" id="A0AA39VMU5"/>
<proteinExistence type="predicted"/>
<evidence type="ECO:0000313" key="3">
    <source>
        <dbReference type="Proteomes" id="UP001168877"/>
    </source>
</evidence>
<keyword evidence="3" id="KW-1185">Reference proteome</keyword>
<dbReference type="InterPro" id="IPR013103">
    <property type="entry name" value="RVT_2"/>
</dbReference>
<dbReference type="EMBL" id="JAUESC010000383">
    <property type="protein sequence ID" value="KAK0585927.1"/>
    <property type="molecule type" value="Genomic_DNA"/>
</dbReference>
<reference evidence="2" key="1">
    <citation type="journal article" date="2022" name="Plant J.">
        <title>Strategies of tolerance reflected in two North American maple genomes.</title>
        <authorList>
            <person name="McEvoy S.L."/>
            <person name="Sezen U.U."/>
            <person name="Trouern-Trend A."/>
            <person name="McMahon S.M."/>
            <person name="Schaberg P.G."/>
            <person name="Yang J."/>
            <person name="Wegrzyn J.L."/>
            <person name="Swenson N.G."/>
        </authorList>
    </citation>
    <scope>NUCLEOTIDE SEQUENCE</scope>
    <source>
        <strain evidence="2">NS2018</strain>
    </source>
</reference>
<sequence length="256" mass="28719">MLVAGADLEEINNLKKQLSSEFEMKDLGTAKQILGMRISRNEQEGTLKLSQAKYVRKSPKTEEEKDFMAKVPYASAIGSLMYAMTCTRPDISHAVGVVSRYMSNPGKLHWEAVKWILRYLRGTTERCLTFRRDELKLEGYVDSNFAGEVDHKRSTTGYLFTMASTAISLLAELGFDQVMNVLHSDSQSAIHLAKNSAFHSRTKHIDLRYHFIRSLIEEGVLKLVKIAGSKNPADMLTKPVTTEKLELCAASVGLQE</sequence>
<dbReference type="Proteomes" id="UP001168877">
    <property type="component" value="Unassembled WGS sequence"/>
</dbReference>
<gene>
    <name evidence="2" type="ORF">LWI29_036421</name>
</gene>
<protein>
    <recommendedName>
        <fullName evidence="1">Reverse transcriptase Ty1/copia-type domain-containing protein</fullName>
    </recommendedName>
</protein>
<reference evidence="2" key="2">
    <citation type="submission" date="2023-06" db="EMBL/GenBank/DDBJ databases">
        <authorList>
            <person name="Swenson N.G."/>
            <person name="Wegrzyn J.L."/>
            <person name="Mcevoy S.L."/>
        </authorList>
    </citation>
    <scope>NUCLEOTIDE SEQUENCE</scope>
    <source>
        <strain evidence="2">NS2018</strain>
        <tissue evidence="2">Leaf</tissue>
    </source>
</reference>
<dbReference type="PANTHER" id="PTHR11439">
    <property type="entry name" value="GAG-POL-RELATED RETROTRANSPOSON"/>
    <property type="match status" value="1"/>
</dbReference>
<feature type="domain" description="Reverse transcriptase Ty1/copia-type" evidence="1">
    <location>
        <begin position="1"/>
        <end position="57"/>
    </location>
</feature>
<evidence type="ECO:0000259" key="1">
    <source>
        <dbReference type="Pfam" id="PF07727"/>
    </source>
</evidence>
<dbReference type="PANTHER" id="PTHR11439:SF467">
    <property type="entry name" value="INTEGRASE CATALYTIC DOMAIN-CONTAINING PROTEIN"/>
    <property type="match status" value="1"/>
</dbReference>
<comment type="caution">
    <text evidence="2">The sequence shown here is derived from an EMBL/GenBank/DDBJ whole genome shotgun (WGS) entry which is preliminary data.</text>
</comment>
<dbReference type="Pfam" id="PF07727">
    <property type="entry name" value="RVT_2"/>
    <property type="match status" value="1"/>
</dbReference>
<name>A0AA39VMU5_ACESA</name>
<organism evidence="2 3">
    <name type="scientific">Acer saccharum</name>
    <name type="common">Sugar maple</name>
    <dbReference type="NCBI Taxonomy" id="4024"/>
    <lineage>
        <taxon>Eukaryota</taxon>
        <taxon>Viridiplantae</taxon>
        <taxon>Streptophyta</taxon>
        <taxon>Embryophyta</taxon>
        <taxon>Tracheophyta</taxon>
        <taxon>Spermatophyta</taxon>
        <taxon>Magnoliopsida</taxon>
        <taxon>eudicotyledons</taxon>
        <taxon>Gunneridae</taxon>
        <taxon>Pentapetalae</taxon>
        <taxon>rosids</taxon>
        <taxon>malvids</taxon>
        <taxon>Sapindales</taxon>
        <taxon>Sapindaceae</taxon>
        <taxon>Hippocastanoideae</taxon>
        <taxon>Acereae</taxon>
        <taxon>Acer</taxon>
    </lineage>
</organism>
<evidence type="ECO:0000313" key="2">
    <source>
        <dbReference type="EMBL" id="KAK0585927.1"/>
    </source>
</evidence>